<evidence type="ECO:0000256" key="3">
    <source>
        <dbReference type="ARBA" id="ARBA00022544"/>
    </source>
</evidence>
<dbReference type="Pfam" id="PF05504">
    <property type="entry name" value="Spore_GerAC"/>
    <property type="match status" value="1"/>
</dbReference>
<keyword evidence="11" id="KW-1185">Reference proteome</keyword>
<evidence type="ECO:0000256" key="5">
    <source>
        <dbReference type="ARBA" id="ARBA00023136"/>
    </source>
</evidence>
<dbReference type="NCBIfam" id="TIGR02887">
    <property type="entry name" value="spore_ger_x_C"/>
    <property type="match status" value="1"/>
</dbReference>
<protein>
    <submittedName>
        <fullName evidence="10">Ger(X)C family spore germination protein</fullName>
    </submittedName>
</protein>
<evidence type="ECO:0000313" key="11">
    <source>
        <dbReference type="Proteomes" id="UP001343257"/>
    </source>
</evidence>
<keyword evidence="4" id="KW-0732">Signal</keyword>
<dbReference type="RefSeq" id="WP_328274620.1">
    <property type="nucleotide sequence ID" value="NZ_JARTLD010000002.1"/>
</dbReference>
<name>A0ABU6PNZ4_9BACL</name>
<dbReference type="Gene3D" id="6.20.190.10">
    <property type="entry name" value="Nutrient germinant receptor protein C, domain 1"/>
    <property type="match status" value="1"/>
</dbReference>
<keyword evidence="3" id="KW-0309">Germination</keyword>
<evidence type="ECO:0000313" key="10">
    <source>
        <dbReference type="EMBL" id="MED5015858.1"/>
    </source>
</evidence>
<feature type="domain" description="Spore germination protein N-terminal" evidence="9">
    <location>
        <begin position="26"/>
        <end position="198"/>
    </location>
</feature>
<dbReference type="Pfam" id="PF25198">
    <property type="entry name" value="Spore_GerAC_N"/>
    <property type="match status" value="1"/>
</dbReference>
<keyword evidence="7" id="KW-0449">Lipoprotein</keyword>
<evidence type="ECO:0000256" key="6">
    <source>
        <dbReference type="ARBA" id="ARBA00023139"/>
    </source>
</evidence>
<keyword evidence="5" id="KW-0472">Membrane</keyword>
<dbReference type="PANTHER" id="PTHR35789:SF1">
    <property type="entry name" value="SPORE GERMINATION PROTEIN B3"/>
    <property type="match status" value="1"/>
</dbReference>
<reference evidence="10 11" key="1">
    <citation type="submission" date="2023-03" db="EMBL/GenBank/DDBJ databases">
        <title>Bacillus Genome Sequencing.</title>
        <authorList>
            <person name="Dunlap C."/>
        </authorList>
    </citation>
    <scope>NUCLEOTIDE SEQUENCE [LARGE SCALE GENOMIC DNA]</scope>
    <source>
        <strain evidence="10 11">NRS-52</strain>
    </source>
</reference>
<dbReference type="PANTHER" id="PTHR35789">
    <property type="entry name" value="SPORE GERMINATION PROTEIN B3"/>
    <property type="match status" value="1"/>
</dbReference>
<accession>A0ABU6PNZ4</accession>
<feature type="domain" description="Spore germination GerAC-like C-terminal" evidence="8">
    <location>
        <begin position="210"/>
        <end position="361"/>
    </location>
</feature>
<dbReference type="Proteomes" id="UP001343257">
    <property type="component" value="Unassembled WGS sequence"/>
</dbReference>
<evidence type="ECO:0000259" key="8">
    <source>
        <dbReference type="Pfam" id="PF05504"/>
    </source>
</evidence>
<comment type="similarity">
    <text evidence="2">Belongs to the GerABKC lipoprotein family.</text>
</comment>
<evidence type="ECO:0000256" key="4">
    <source>
        <dbReference type="ARBA" id="ARBA00022729"/>
    </source>
</evidence>
<keyword evidence="6" id="KW-0564">Palmitate</keyword>
<comment type="subcellular location">
    <subcellularLocation>
        <location evidence="1">Membrane</location>
        <topology evidence="1">Lipid-anchor</topology>
    </subcellularLocation>
</comment>
<comment type="caution">
    <text evidence="10">The sequence shown here is derived from an EMBL/GenBank/DDBJ whole genome shotgun (WGS) entry which is preliminary data.</text>
</comment>
<dbReference type="InterPro" id="IPR038501">
    <property type="entry name" value="Spore_GerAC_C_sf"/>
</dbReference>
<evidence type="ECO:0000259" key="9">
    <source>
        <dbReference type="Pfam" id="PF25198"/>
    </source>
</evidence>
<gene>
    <name evidence="10" type="ORF">P9847_00895</name>
</gene>
<evidence type="ECO:0000256" key="7">
    <source>
        <dbReference type="ARBA" id="ARBA00023288"/>
    </source>
</evidence>
<dbReference type="InterPro" id="IPR008844">
    <property type="entry name" value="Spore_GerAC-like"/>
</dbReference>
<organism evidence="10 11">
    <name type="scientific">Paenibacillus chibensis</name>
    <dbReference type="NCBI Taxonomy" id="59846"/>
    <lineage>
        <taxon>Bacteria</taxon>
        <taxon>Bacillati</taxon>
        <taxon>Bacillota</taxon>
        <taxon>Bacilli</taxon>
        <taxon>Bacillales</taxon>
        <taxon>Paenibacillaceae</taxon>
        <taxon>Paenibacillus</taxon>
    </lineage>
</organism>
<dbReference type="InterPro" id="IPR046953">
    <property type="entry name" value="Spore_GerAC-like_C"/>
</dbReference>
<dbReference type="Gene3D" id="3.30.300.210">
    <property type="entry name" value="Nutrient germinant receptor protein C, domain 3"/>
    <property type="match status" value="1"/>
</dbReference>
<evidence type="ECO:0000256" key="1">
    <source>
        <dbReference type="ARBA" id="ARBA00004635"/>
    </source>
</evidence>
<sequence length="379" mass="43263">MKTRLHRMLLLGCLLVLTLPLSGCWDVKDIDNRLLVTVLGIEQTSEEKVRIWVRIPLPRSNESAGGGKGKEYLTINQIGETVVDALDNVRMKLSKSLDLSQIRTIFLDRRLAEKGFLPHLEFSIRDRTLPLDTLVALISGDMETMFDKPYPTGELSGINTKLFFEPYAGGTAQKNLTNLWEVFRRYFNPLEENLVPVLAQDPVTLFKLQGSGYFRGDRMIGMLSPEETLIYEIVTNKMVPFEIETAQKMNVKILKSKAHVHAEVKGNKPVIRIRAKLTMTLMDSASGERIDPLSLQASINRLLEERAARVFQRTQKEQSDIFQLGNHFRSLLPASKYDQWPELYRQASIDFKLESRLENTGLQIMRTPSINPSTEENKR</sequence>
<evidence type="ECO:0000256" key="2">
    <source>
        <dbReference type="ARBA" id="ARBA00007886"/>
    </source>
</evidence>
<dbReference type="InterPro" id="IPR057336">
    <property type="entry name" value="GerAC_N"/>
</dbReference>
<proteinExistence type="inferred from homology"/>
<dbReference type="EMBL" id="JARTLD010000002">
    <property type="protein sequence ID" value="MED5015858.1"/>
    <property type="molecule type" value="Genomic_DNA"/>
</dbReference>